<dbReference type="EMBL" id="MT143441">
    <property type="protein sequence ID" value="QJA96867.1"/>
    <property type="molecule type" value="Genomic_DNA"/>
</dbReference>
<name>A0A6M3JFV1_9ZZZZ</name>
<gene>
    <name evidence="1" type="ORF">MM415A05289_0006</name>
    <name evidence="2" type="ORF">MM415B07206_0006</name>
</gene>
<reference evidence="1" key="1">
    <citation type="submission" date="2020-03" db="EMBL/GenBank/DDBJ databases">
        <title>The deep terrestrial virosphere.</title>
        <authorList>
            <person name="Holmfeldt K."/>
            <person name="Nilsson E."/>
            <person name="Simone D."/>
            <person name="Lopez-Fernandez M."/>
            <person name="Wu X."/>
            <person name="de Brujin I."/>
            <person name="Lundin D."/>
            <person name="Andersson A."/>
            <person name="Bertilsson S."/>
            <person name="Dopson M."/>
        </authorList>
    </citation>
    <scope>NUCLEOTIDE SEQUENCE</scope>
    <source>
        <strain evidence="1">MM415A05289</strain>
        <strain evidence="2">MM415B07206</strain>
    </source>
</reference>
<evidence type="ECO:0000313" key="2">
    <source>
        <dbReference type="EMBL" id="QJA96867.1"/>
    </source>
</evidence>
<dbReference type="AlphaFoldDB" id="A0A6M3JFV1"/>
<organism evidence="1">
    <name type="scientific">viral metagenome</name>
    <dbReference type="NCBI Taxonomy" id="1070528"/>
    <lineage>
        <taxon>unclassified sequences</taxon>
        <taxon>metagenomes</taxon>
        <taxon>organismal metagenomes</taxon>
    </lineage>
</organism>
<proteinExistence type="predicted"/>
<dbReference type="EMBL" id="MT141664">
    <property type="protein sequence ID" value="QJA68954.1"/>
    <property type="molecule type" value="Genomic_DNA"/>
</dbReference>
<accession>A0A6M3JFV1</accession>
<evidence type="ECO:0000313" key="1">
    <source>
        <dbReference type="EMBL" id="QJA68954.1"/>
    </source>
</evidence>
<protein>
    <submittedName>
        <fullName evidence="1">Uncharacterized protein</fullName>
    </submittedName>
</protein>
<sequence>MAKERKYTAQDIWEAYQKGRQEVIEIMKQSWNEIITILENNKKEKEKE</sequence>